<dbReference type="PANTHER" id="PTHR43649:SF28">
    <property type="entry name" value="BINDING PROTEIN COMPONENT OF ABC SUGAR TRANSPORTER-RELATED"/>
    <property type="match status" value="1"/>
</dbReference>
<dbReference type="AlphaFoldDB" id="A0A6V8KGL3"/>
<organism evidence="8 9">
    <name type="scientific">Phytohabitans houttuyneae</name>
    <dbReference type="NCBI Taxonomy" id="1076126"/>
    <lineage>
        <taxon>Bacteria</taxon>
        <taxon>Bacillati</taxon>
        <taxon>Actinomycetota</taxon>
        <taxon>Actinomycetes</taxon>
        <taxon>Micromonosporales</taxon>
        <taxon>Micromonosporaceae</taxon>
    </lineage>
</organism>
<dbReference type="RefSeq" id="WP_173061073.1">
    <property type="nucleotide sequence ID" value="NZ_BAABGO010000031.1"/>
</dbReference>
<dbReference type="GO" id="GO:0030313">
    <property type="term" value="C:cell envelope"/>
    <property type="evidence" value="ECO:0007669"/>
    <property type="project" value="UniProtKB-SubCell"/>
</dbReference>
<evidence type="ECO:0000313" key="9">
    <source>
        <dbReference type="Proteomes" id="UP000482800"/>
    </source>
</evidence>
<dbReference type="Gene3D" id="3.40.190.10">
    <property type="entry name" value="Periplasmic binding protein-like II"/>
    <property type="match status" value="2"/>
</dbReference>
<dbReference type="EMBL" id="BLPF01000002">
    <property type="protein sequence ID" value="GFJ81611.1"/>
    <property type="molecule type" value="Genomic_DNA"/>
</dbReference>
<comment type="caution">
    <text evidence="8">The sequence shown here is derived from an EMBL/GenBank/DDBJ whole genome shotgun (WGS) entry which is preliminary data.</text>
</comment>
<feature type="signal peptide" evidence="7">
    <location>
        <begin position="1"/>
        <end position="26"/>
    </location>
</feature>
<dbReference type="SUPFAM" id="SSF53850">
    <property type="entry name" value="Periplasmic binding protein-like II"/>
    <property type="match status" value="1"/>
</dbReference>
<evidence type="ECO:0000256" key="5">
    <source>
        <dbReference type="ARBA" id="ARBA00049629"/>
    </source>
</evidence>
<sequence>MRALRGTVALVAASAVGLGLTACSDAASPIGGDGGKTVLTLGSWRTEDLTMWQDEILPVFEKANPTIDVRFNPINTNEYNAAIQSQVDGGTGPDLITCRPYDVNRAWIGKGYFEKLDGKPVLDKFDAQSLEAWSGDDGGRYCVPTASVLAGFFYNKDIFAELNLQVPTTQDEFLAVLKAVKDNGKYEPLALGSAESWQLAYNGLYSIGPAYWKGEEGRKGLIDGTKKVTDPDFVAAFAAFDAWRPYLPKGHESLKYADMTQLFSLGKAAVLPDGSWDINQVTANGIEIGVFGPPAATAGGTRYLQEMPDMAIGINAASKHKAEAEKFLDWTASTEFQQLYANKVPGFFSMGKEPVKYTNPLAQQFADLKTGAQLTPRLGLDRLSSGTPPFDDEVWRVLQLMYTKGLTPQAATSELQTGLQSWYKPQQR</sequence>
<proteinExistence type="inferred from homology"/>
<comment type="similarity">
    <text evidence="2">Belongs to the bacterial solute-binding protein 1 family.</text>
</comment>
<dbReference type="PANTHER" id="PTHR43649">
    <property type="entry name" value="ARABINOSE-BINDING PROTEIN-RELATED"/>
    <property type="match status" value="1"/>
</dbReference>
<dbReference type="Pfam" id="PF01547">
    <property type="entry name" value="SBP_bac_1"/>
    <property type="match status" value="1"/>
</dbReference>
<accession>A0A6V8KGL3</accession>
<keyword evidence="9" id="KW-1185">Reference proteome</keyword>
<dbReference type="PROSITE" id="PS51257">
    <property type="entry name" value="PROKAR_LIPOPROTEIN"/>
    <property type="match status" value="1"/>
</dbReference>
<feature type="chain" id="PRO_5028912183" description="Probable sugar-binding periplasmic protein" evidence="7">
    <location>
        <begin position="27"/>
        <end position="428"/>
    </location>
</feature>
<dbReference type="InterPro" id="IPR050490">
    <property type="entry name" value="Bact_solute-bd_prot1"/>
</dbReference>
<comment type="function">
    <text evidence="5">Part of a binding-protein-dependent transport system for a sugar.</text>
</comment>
<evidence type="ECO:0000256" key="1">
    <source>
        <dbReference type="ARBA" id="ARBA00004196"/>
    </source>
</evidence>
<keyword evidence="3" id="KW-0813">Transport</keyword>
<name>A0A6V8KGL3_9ACTN</name>
<keyword evidence="4 7" id="KW-0732">Signal</keyword>
<evidence type="ECO:0000256" key="3">
    <source>
        <dbReference type="ARBA" id="ARBA00022448"/>
    </source>
</evidence>
<protein>
    <recommendedName>
        <fullName evidence="6">Probable sugar-binding periplasmic protein</fullName>
    </recommendedName>
</protein>
<evidence type="ECO:0000256" key="6">
    <source>
        <dbReference type="ARBA" id="ARBA00049753"/>
    </source>
</evidence>
<evidence type="ECO:0000313" key="8">
    <source>
        <dbReference type="EMBL" id="GFJ81611.1"/>
    </source>
</evidence>
<evidence type="ECO:0000256" key="7">
    <source>
        <dbReference type="SAM" id="SignalP"/>
    </source>
</evidence>
<reference evidence="8 9" key="1">
    <citation type="submission" date="2020-03" db="EMBL/GenBank/DDBJ databases">
        <title>Whole genome shotgun sequence of Phytohabitans houttuyneae NBRC 108639.</title>
        <authorList>
            <person name="Komaki H."/>
            <person name="Tamura T."/>
        </authorList>
    </citation>
    <scope>NUCLEOTIDE SEQUENCE [LARGE SCALE GENOMIC DNA]</scope>
    <source>
        <strain evidence="8 9">NBRC 108639</strain>
    </source>
</reference>
<dbReference type="InterPro" id="IPR006059">
    <property type="entry name" value="SBP"/>
</dbReference>
<comment type="subcellular location">
    <subcellularLocation>
        <location evidence="1">Cell envelope</location>
    </subcellularLocation>
</comment>
<evidence type="ECO:0000256" key="2">
    <source>
        <dbReference type="ARBA" id="ARBA00008520"/>
    </source>
</evidence>
<gene>
    <name evidence="8" type="ORF">Phou_057910</name>
</gene>
<reference evidence="8 9" key="2">
    <citation type="submission" date="2020-03" db="EMBL/GenBank/DDBJ databases">
        <authorList>
            <person name="Ichikawa N."/>
            <person name="Kimura A."/>
            <person name="Kitahashi Y."/>
            <person name="Uohara A."/>
        </authorList>
    </citation>
    <scope>NUCLEOTIDE SEQUENCE [LARGE SCALE GENOMIC DNA]</scope>
    <source>
        <strain evidence="8 9">NBRC 108639</strain>
    </source>
</reference>
<dbReference type="Proteomes" id="UP000482800">
    <property type="component" value="Unassembled WGS sequence"/>
</dbReference>
<evidence type="ECO:0000256" key="4">
    <source>
        <dbReference type="ARBA" id="ARBA00022729"/>
    </source>
</evidence>